<dbReference type="RefSeq" id="XP_037166258.1">
    <property type="nucleotide sequence ID" value="XM_037307134.1"/>
</dbReference>
<evidence type="ECO:0000313" key="1">
    <source>
        <dbReference type="EMBL" id="KAF6236925.1"/>
    </source>
</evidence>
<keyword evidence="2" id="KW-1185">Reference proteome</keyword>
<dbReference type="Gene3D" id="3.90.1200.10">
    <property type="match status" value="1"/>
</dbReference>
<dbReference type="OrthoDB" id="4177236at2759"/>
<dbReference type="InterPro" id="IPR051678">
    <property type="entry name" value="AGP_Transferase"/>
</dbReference>
<name>A0A8H6FY44_9LECA</name>
<evidence type="ECO:0008006" key="3">
    <source>
        <dbReference type="Google" id="ProtNLM"/>
    </source>
</evidence>
<dbReference type="GeneID" id="59286880"/>
<evidence type="ECO:0000313" key="2">
    <source>
        <dbReference type="Proteomes" id="UP000578531"/>
    </source>
</evidence>
<accession>A0A8H6FY44</accession>
<dbReference type="PANTHER" id="PTHR21310">
    <property type="entry name" value="AMINOGLYCOSIDE PHOSPHOTRANSFERASE-RELATED-RELATED"/>
    <property type="match status" value="1"/>
</dbReference>
<dbReference type="SUPFAM" id="SSF56112">
    <property type="entry name" value="Protein kinase-like (PK-like)"/>
    <property type="match status" value="1"/>
</dbReference>
<dbReference type="PANTHER" id="PTHR21310:SF39">
    <property type="entry name" value="AMINOGLYCOSIDE PHOSPHOTRANSFERASE DOMAIN-CONTAINING PROTEIN"/>
    <property type="match status" value="1"/>
</dbReference>
<protein>
    <recommendedName>
        <fullName evidence="3">Aminoglycoside phosphotransferase domain-containing protein</fullName>
    </recommendedName>
</protein>
<comment type="caution">
    <text evidence="1">The sequence shown here is derived from an EMBL/GenBank/DDBJ whole genome shotgun (WGS) entry which is preliminary data.</text>
</comment>
<organism evidence="1 2">
    <name type="scientific">Letharia columbiana</name>
    <dbReference type="NCBI Taxonomy" id="112416"/>
    <lineage>
        <taxon>Eukaryota</taxon>
        <taxon>Fungi</taxon>
        <taxon>Dikarya</taxon>
        <taxon>Ascomycota</taxon>
        <taxon>Pezizomycotina</taxon>
        <taxon>Lecanoromycetes</taxon>
        <taxon>OSLEUM clade</taxon>
        <taxon>Lecanoromycetidae</taxon>
        <taxon>Lecanorales</taxon>
        <taxon>Lecanorineae</taxon>
        <taxon>Parmeliaceae</taxon>
        <taxon>Letharia</taxon>
    </lineage>
</organism>
<dbReference type="AlphaFoldDB" id="A0A8H6FY44"/>
<dbReference type="Proteomes" id="UP000578531">
    <property type="component" value="Unassembled WGS sequence"/>
</dbReference>
<dbReference type="EMBL" id="JACCJC010000017">
    <property type="protein sequence ID" value="KAF6236925.1"/>
    <property type="molecule type" value="Genomic_DNA"/>
</dbReference>
<dbReference type="InterPro" id="IPR011009">
    <property type="entry name" value="Kinase-like_dom_sf"/>
</dbReference>
<proteinExistence type="predicted"/>
<gene>
    <name evidence="1" type="ORF">HO173_005216</name>
</gene>
<reference evidence="1 2" key="1">
    <citation type="journal article" date="2020" name="Genomics">
        <title>Complete, high-quality genomes from long-read metagenomic sequencing of two wolf lichen thalli reveals enigmatic genome architecture.</title>
        <authorList>
            <person name="McKenzie S.K."/>
            <person name="Walston R.F."/>
            <person name="Allen J.L."/>
        </authorList>
    </citation>
    <scope>NUCLEOTIDE SEQUENCE [LARGE SCALE GENOMIC DNA]</scope>
    <source>
        <strain evidence="1">WasteWater2</strain>
    </source>
</reference>
<sequence length="421" mass="46443">MSVLLEPDKALLDCIFSHSKPTSITILSQTYEVCTFIAHLDATRPTEPLPGNVVVRLELPSKVPLRTVSALQQLATLAIPEVVPAVFQTGTAKPGDGREIYFSVSAFVDNAVTLETVWDDLTDHQQSDIMDTVLDAVTKLQNLDLADESVLAILKAGGSGVFFKTTGKEGDVSSSNPNNVALGNREIGFFNDMPNLLTAIIAYNGVSKKLTLSPSVSEPSDDNNGIVMASTDEEIPTVLHIGRKDLESLQRDAVLCHNDLEPRNLLVRPVDVVSDGGASIQRYDLAAIIDWEMAGFFPFAYEYVTKDALLGSSNTSFSWYSLFKRRTAPLLPAELAQPSSNKSQTFLMEAMDRIQRSRGQKRRNVGALFRERWIERKQLVPGAFLGSGWVRRPDATSDVRVYRKEDNELLEEEVLKELGLL</sequence>